<dbReference type="AlphaFoldDB" id="A0A6J4H383"/>
<dbReference type="InterPro" id="IPR052188">
    <property type="entry name" value="Ni-pincer_cofactor_biosynth"/>
</dbReference>
<reference evidence="2" key="1">
    <citation type="submission" date="2020-02" db="EMBL/GenBank/DDBJ databases">
        <authorList>
            <person name="Meier V. D."/>
        </authorList>
    </citation>
    <scope>NUCLEOTIDE SEQUENCE</scope>
    <source>
        <strain evidence="2">AVDCRST_MAG26</strain>
    </source>
</reference>
<feature type="active site" description="Nucleophile and sulfur donor" evidence="1">
    <location>
        <position position="177"/>
    </location>
</feature>
<dbReference type="PANTHER" id="PTHR43169:SF2">
    <property type="entry name" value="NAD_GMP SYNTHASE DOMAIN-CONTAINING PROTEIN"/>
    <property type="match status" value="1"/>
</dbReference>
<dbReference type="CDD" id="cd01990">
    <property type="entry name" value="LarE-like"/>
    <property type="match status" value="1"/>
</dbReference>
<protein>
    <submittedName>
        <fullName evidence="2">ATP-utilizing enzyme of the PP-loop superfamily</fullName>
    </submittedName>
</protein>
<evidence type="ECO:0000256" key="1">
    <source>
        <dbReference type="PIRSR" id="PIRSR006661-1"/>
    </source>
</evidence>
<sequence>MTTELEQKYEGLRSILGEMGSVLVAFSAGVDSTLLLKVAYDTLGSQCVAATAVSETYPREEWEEAERLVALIGVEHIICRTDELADTAYTANNPDRCYHCKKTLFRELEPIAEARGFHFIAYGAMADDVGDHRPGHRAARDFAIRAPLLEAGLGKADIRELSRRLGLPTWNKPAFACLSSRIAYGEPVTAEKLQRLDEAERFLRQAGFSNFRVRLHDTIARIEVLPGEFARVVDRHAEIVERFKALGFVYVTLDLQGFRSGSMNEPLKQRGQLQDVMLLV</sequence>
<dbReference type="InterPro" id="IPR014729">
    <property type="entry name" value="Rossmann-like_a/b/a_fold"/>
</dbReference>
<evidence type="ECO:0000313" key="2">
    <source>
        <dbReference type="EMBL" id="CAA9213692.1"/>
    </source>
</evidence>
<dbReference type="SUPFAM" id="SSF52402">
    <property type="entry name" value="Adenine nucleotide alpha hydrolases-like"/>
    <property type="match status" value="1"/>
</dbReference>
<dbReference type="NCBIfam" id="TIGR00268">
    <property type="entry name" value="ATP-dependent sacrificial sulfur transferase LarE"/>
    <property type="match status" value="1"/>
</dbReference>
<name>A0A6J4H383_9CHLR</name>
<proteinExistence type="predicted"/>
<dbReference type="EMBL" id="CADCTK010000054">
    <property type="protein sequence ID" value="CAA9213692.1"/>
    <property type="molecule type" value="Genomic_DNA"/>
</dbReference>
<organism evidence="2">
    <name type="scientific">uncultured Chloroflexia bacterium</name>
    <dbReference type="NCBI Taxonomy" id="1672391"/>
    <lineage>
        <taxon>Bacteria</taxon>
        <taxon>Bacillati</taxon>
        <taxon>Chloroflexota</taxon>
        <taxon>Chloroflexia</taxon>
        <taxon>environmental samples</taxon>
    </lineage>
</organism>
<dbReference type="PANTHER" id="PTHR43169">
    <property type="entry name" value="EXSB FAMILY PROTEIN"/>
    <property type="match status" value="1"/>
</dbReference>
<dbReference type="PIRSF" id="PIRSF006661">
    <property type="entry name" value="PP-lp_UCP006661"/>
    <property type="match status" value="1"/>
</dbReference>
<dbReference type="Gene3D" id="3.40.50.620">
    <property type="entry name" value="HUPs"/>
    <property type="match status" value="1"/>
</dbReference>
<dbReference type="InterPro" id="IPR005232">
    <property type="entry name" value="LarE"/>
</dbReference>
<dbReference type="GO" id="GO:0016783">
    <property type="term" value="F:sulfurtransferase activity"/>
    <property type="evidence" value="ECO:0007669"/>
    <property type="project" value="InterPro"/>
</dbReference>
<accession>A0A6J4H383</accession>
<gene>
    <name evidence="2" type="ORF">AVDCRST_MAG26-225</name>
</gene>